<evidence type="ECO:0000256" key="9">
    <source>
        <dbReference type="SAM" id="MobiDB-lite"/>
    </source>
</evidence>
<dbReference type="InterPro" id="IPR014001">
    <property type="entry name" value="Helicase_ATP-bd"/>
</dbReference>
<evidence type="ECO:0000256" key="6">
    <source>
        <dbReference type="ARBA" id="ARBA00047984"/>
    </source>
</evidence>
<sequence length="759" mass="83137">MYTYNNYRNDGNFVPKNNYYRNGNVGGQDYYNPYNSNPMGYQVKKNWNPNSKTDDGGLKKPNWSQIQLQPFEKNFYVPHDDVQNRSPSDMDQFRQSKEITVKGNNVPCPTQQLLEGCFPAAVLQHLKSQGFEEPTAIQAQGWPIALSGRDMVGIAQTGSGKTLAYMLPAAVHISHQEPLKQGDGPIALVLAPTRELAQQIQSVAREFSSQLRITCIFGGTPKGPQIREVEKGVEIMIATPGRLIDFLVNGYVNLRRCTYLVLDEADRMLDMGFEPQIRRIIEQIRPDRQVLMWSATWPKEVKQLAEEYLNDYIQVNIGSLQLSANHNIQQVIEVVQDHEKERRLSQLLRELSKDPSFKTIVFVETKKKVEDITRALRRERYSAICIHGDKTQQDRDYVLNDFRQGKAPILVATDVAARGLDVEEVNTVINYDYPNSSEDYIHRIGRTGRCSSQGTAYTFFTPNNGKQAKELIAVMTEANQTVPPQLQELANSNPKGNNKKNQWGANQNLKPTYMNNKVRSNPSSNGSDSPINGGYQPKTQYGGYQARNNYGGYAGGQGGQWGGQEGGYKPRYQQGGYNAGGGGGRGGYNRNYNNYQSGGGYGSGDYYQQDSTSDNADEAGGAPASGNDYQSGGGGYQGQQGGGYRNYRNNYQNQQGGGYRGGAGGRGGSSYQSGGAPYAAGMAADPMSSLISHKFFQPRGHTAGPGGAVPAATAGNACAYQTTGGTAGPYGAAAGYGGYSHHYAAYSPYGQPPVQPVQQ</sequence>
<evidence type="ECO:0000259" key="12">
    <source>
        <dbReference type="PROSITE" id="PS51195"/>
    </source>
</evidence>
<dbReference type="Pfam" id="PF00271">
    <property type="entry name" value="Helicase_C"/>
    <property type="match status" value="1"/>
</dbReference>
<dbReference type="EMBL" id="HBUF01109447">
    <property type="protein sequence ID" value="CAG6639896.1"/>
    <property type="molecule type" value="Transcribed_RNA"/>
</dbReference>
<evidence type="ECO:0000256" key="8">
    <source>
        <dbReference type="RuleBase" id="RU000492"/>
    </source>
</evidence>
<dbReference type="SMART" id="SM00490">
    <property type="entry name" value="HELICc"/>
    <property type="match status" value="1"/>
</dbReference>
<dbReference type="SUPFAM" id="SSF52540">
    <property type="entry name" value="P-loop containing nucleoside triphosphate hydrolases"/>
    <property type="match status" value="1"/>
</dbReference>
<comment type="similarity">
    <text evidence="8">Belongs to the DEAD box helicase family.</text>
</comment>
<dbReference type="PANTHER" id="PTHR47958">
    <property type="entry name" value="ATP-DEPENDENT RNA HELICASE DBP3"/>
    <property type="match status" value="1"/>
</dbReference>
<dbReference type="Gene3D" id="3.40.50.300">
    <property type="entry name" value="P-loop containing nucleotide triphosphate hydrolases"/>
    <property type="match status" value="2"/>
</dbReference>
<dbReference type="InterPro" id="IPR014014">
    <property type="entry name" value="RNA_helicase_DEAD_Q_motif"/>
</dbReference>
<dbReference type="AlphaFoldDB" id="A0A8D8QYQ3"/>
<dbReference type="PROSITE" id="PS00039">
    <property type="entry name" value="DEAD_ATP_HELICASE"/>
    <property type="match status" value="1"/>
</dbReference>
<feature type="domain" description="Helicase ATP-binding" evidence="10">
    <location>
        <begin position="142"/>
        <end position="315"/>
    </location>
</feature>
<dbReference type="Pfam" id="PF00270">
    <property type="entry name" value="DEAD"/>
    <property type="match status" value="1"/>
</dbReference>
<dbReference type="SMART" id="SM00487">
    <property type="entry name" value="DEXDc"/>
    <property type="match status" value="1"/>
</dbReference>
<dbReference type="EMBL" id="HBUF01303531">
    <property type="protein sequence ID" value="CAG6691592.1"/>
    <property type="molecule type" value="Transcribed_RNA"/>
</dbReference>
<dbReference type="GO" id="GO:0005524">
    <property type="term" value="F:ATP binding"/>
    <property type="evidence" value="ECO:0007669"/>
    <property type="project" value="UniProtKB-KW"/>
</dbReference>
<dbReference type="EMBL" id="HBUF01303533">
    <property type="protein sequence ID" value="CAG6691596.1"/>
    <property type="molecule type" value="Transcribed_RNA"/>
</dbReference>
<dbReference type="GO" id="GO:0003724">
    <property type="term" value="F:RNA helicase activity"/>
    <property type="evidence" value="ECO:0007669"/>
    <property type="project" value="UniProtKB-EC"/>
</dbReference>
<name>A0A8D8QYQ3_9HEMI</name>
<protein>
    <recommendedName>
        <fullName evidence="1">RNA helicase</fullName>
        <ecNumber evidence="1">3.6.4.13</ecNumber>
    </recommendedName>
</protein>
<dbReference type="PROSITE" id="PS51195">
    <property type="entry name" value="Q_MOTIF"/>
    <property type="match status" value="1"/>
</dbReference>
<dbReference type="InterPro" id="IPR027417">
    <property type="entry name" value="P-loop_NTPase"/>
</dbReference>
<dbReference type="GO" id="GO:0031047">
    <property type="term" value="P:regulatory ncRNA-mediated gene silencing"/>
    <property type="evidence" value="ECO:0007669"/>
    <property type="project" value="UniProtKB-ARBA"/>
</dbReference>
<dbReference type="PROSITE" id="PS51194">
    <property type="entry name" value="HELICASE_CTER"/>
    <property type="match status" value="1"/>
</dbReference>
<accession>A0A8D8QYQ3</accession>
<feature type="compositionally biased region" description="Gly residues" evidence="9">
    <location>
        <begin position="655"/>
        <end position="668"/>
    </location>
</feature>
<dbReference type="EC" id="3.6.4.13" evidence="1"/>
<feature type="domain" description="DEAD-box RNA helicase Q" evidence="12">
    <location>
        <begin position="111"/>
        <end position="139"/>
    </location>
</feature>
<evidence type="ECO:0000259" key="11">
    <source>
        <dbReference type="PROSITE" id="PS51194"/>
    </source>
</evidence>
<dbReference type="EMBL" id="HBUF01303532">
    <property type="protein sequence ID" value="CAG6691594.1"/>
    <property type="molecule type" value="Transcribed_RNA"/>
</dbReference>
<dbReference type="FunFam" id="3.40.50.300:FF:000008">
    <property type="entry name" value="ATP-dependent RNA helicase RhlB"/>
    <property type="match status" value="1"/>
</dbReference>
<evidence type="ECO:0000256" key="4">
    <source>
        <dbReference type="ARBA" id="ARBA00022806"/>
    </source>
</evidence>
<feature type="compositionally biased region" description="Gly residues" evidence="9">
    <location>
        <begin position="631"/>
        <end position="644"/>
    </location>
</feature>
<keyword evidence="4 8" id="KW-0347">Helicase</keyword>
<evidence type="ECO:0000259" key="10">
    <source>
        <dbReference type="PROSITE" id="PS51192"/>
    </source>
</evidence>
<evidence type="ECO:0000256" key="3">
    <source>
        <dbReference type="ARBA" id="ARBA00022801"/>
    </source>
</evidence>
<keyword evidence="5 8" id="KW-0067">ATP-binding</keyword>
<dbReference type="GO" id="GO:0003676">
    <property type="term" value="F:nucleic acid binding"/>
    <property type="evidence" value="ECO:0007669"/>
    <property type="project" value="InterPro"/>
</dbReference>
<feature type="region of interest" description="Disordered" evidence="9">
    <location>
        <begin position="600"/>
        <end position="671"/>
    </location>
</feature>
<evidence type="ECO:0000256" key="7">
    <source>
        <dbReference type="PROSITE-ProRule" id="PRU00552"/>
    </source>
</evidence>
<dbReference type="PROSITE" id="PS51192">
    <property type="entry name" value="HELICASE_ATP_BIND_1"/>
    <property type="match status" value="1"/>
</dbReference>
<dbReference type="InterPro" id="IPR000629">
    <property type="entry name" value="RNA-helicase_DEAD-box_CS"/>
</dbReference>
<dbReference type="FunFam" id="3.40.50.300:FF:000079">
    <property type="entry name" value="probable ATP-dependent RNA helicase DDX17"/>
    <property type="match status" value="1"/>
</dbReference>
<feature type="compositionally biased region" description="Low complexity" evidence="9">
    <location>
        <begin position="645"/>
        <end position="654"/>
    </location>
</feature>
<dbReference type="InterPro" id="IPR011545">
    <property type="entry name" value="DEAD/DEAH_box_helicase_dom"/>
</dbReference>
<evidence type="ECO:0000256" key="1">
    <source>
        <dbReference type="ARBA" id="ARBA00012552"/>
    </source>
</evidence>
<keyword evidence="3 8" id="KW-0378">Hydrolase</keyword>
<dbReference type="CDD" id="cd18787">
    <property type="entry name" value="SF2_C_DEAD"/>
    <property type="match status" value="1"/>
</dbReference>
<feature type="region of interest" description="Disordered" evidence="9">
    <location>
        <begin position="487"/>
        <end position="543"/>
    </location>
</feature>
<evidence type="ECO:0000313" key="13">
    <source>
        <dbReference type="EMBL" id="CAG6639896.1"/>
    </source>
</evidence>
<comment type="catalytic activity">
    <reaction evidence="6">
        <text>ATP + H2O = ADP + phosphate + H(+)</text>
        <dbReference type="Rhea" id="RHEA:13065"/>
        <dbReference type="ChEBI" id="CHEBI:15377"/>
        <dbReference type="ChEBI" id="CHEBI:15378"/>
        <dbReference type="ChEBI" id="CHEBI:30616"/>
        <dbReference type="ChEBI" id="CHEBI:43474"/>
        <dbReference type="ChEBI" id="CHEBI:456216"/>
        <dbReference type="EC" id="3.6.4.13"/>
    </reaction>
</comment>
<dbReference type="CDD" id="cd17966">
    <property type="entry name" value="DEADc_DDX5_DDX17"/>
    <property type="match status" value="1"/>
</dbReference>
<keyword evidence="2 8" id="KW-0547">Nucleotide-binding</keyword>
<feature type="domain" description="Helicase C-terminal" evidence="11">
    <location>
        <begin position="343"/>
        <end position="490"/>
    </location>
</feature>
<reference evidence="13" key="1">
    <citation type="submission" date="2021-05" db="EMBL/GenBank/DDBJ databases">
        <authorList>
            <person name="Alioto T."/>
            <person name="Alioto T."/>
            <person name="Gomez Garrido J."/>
        </authorList>
    </citation>
    <scope>NUCLEOTIDE SEQUENCE</scope>
</reference>
<evidence type="ECO:0000256" key="2">
    <source>
        <dbReference type="ARBA" id="ARBA00022741"/>
    </source>
</evidence>
<proteinExistence type="inferred from homology"/>
<feature type="short sequence motif" description="Q motif" evidence="7">
    <location>
        <begin position="111"/>
        <end position="139"/>
    </location>
</feature>
<evidence type="ECO:0000256" key="5">
    <source>
        <dbReference type="ARBA" id="ARBA00022840"/>
    </source>
</evidence>
<feature type="compositionally biased region" description="Polar residues" evidence="9">
    <location>
        <begin position="487"/>
        <end position="530"/>
    </location>
</feature>
<dbReference type="InterPro" id="IPR001650">
    <property type="entry name" value="Helicase_C-like"/>
</dbReference>
<dbReference type="GO" id="GO:0016787">
    <property type="term" value="F:hydrolase activity"/>
    <property type="evidence" value="ECO:0007669"/>
    <property type="project" value="UniProtKB-KW"/>
</dbReference>
<organism evidence="13">
    <name type="scientific">Cacopsylla melanoneura</name>
    <dbReference type="NCBI Taxonomy" id="428564"/>
    <lineage>
        <taxon>Eukaryota</taxon>
        <taxon>Metazoa</taxon>
        <taxon>Ecdysozoa</taxon>
        <taxon>Arthropoda</taxon>
        <taxon>Hexapoda</taxon>
        <taxon>Insecta</taxon>
        <taxon>Pterygota</taxon>
        <taxon>Neoptera</taxon>
        <taxon>Paraneoptera</taxon>
        <taxon>Hemiptera</taxon>
        <taxon>Sternorrhyncha</taxon>
        <taxon>Psylloidea</taxon>
        <taxon>Psyllidae</taxon>
        <taxon>Psyllinae</taxon>
        <taxon>Cacopsylla</taxon>
    </lineage>
</organism>